<proteinExistence type="inferred from homology"/>
<dbReference type="OrthoDB" id="4473401at2759"/>
<reference evidence="11" key="2">
    <citation type="submission" date="2014-02" db="EMBL/GenBank/DDBJ databases">
        <title>Complete DNA sequence of /Kuraishia capsulata/ illustrates novel genomic features among budding yeasts (/Saccharomycotina/).</title>
        <authorList>
            <person name="Morales L."/>
            <person name="Noel B."/>
            <person name="Porcel B."/>
            <person name="Marcet-Houben M."/>
            <person name="Hullo M-F."/>
            <person name="Sacerdot C."/>
            <person name="Tekaia F."/>
            <person name="Leh-Louis V."/>
            <person name="Despons L."/>
            <person name="Khanna V."/>
            <person name="Aury J-M."/>
            <person name="Barbe V."/>
            <person name="Couloux A."/>
            <person name="Labadie K."/>
            <person name="Pelletier E."/>
            <person name="Souciet J-L."/>
            <person name="Boekhout T."/>
            <person name="Gabaldon T."/>
            <person name="Wincker P."/>
            <person name="Dujon B."/>
        </authorList>
    </citation>
    <scope>NUCLEOTIDE SEQUENCE</scope>
    <source>
        <strain evidence="11">CBS 1993</strain>
    </source>
</reference>
<evidence type="ECO:0000313" key="11">
    <source>
        <dbReference type="EMBL" id="CDK25277.1"/>
    </source>
</evidence>
<protein>
    <recommendedName>
        <fullName evidence="3">glucan endo-1,3-beta-D-glucosidase</fullName>
        <ecNumber evidence="3">3.2.1.39</ecNumber>
    </recommendedName>
</protein>
<dbReference type="PANTHER" id="PTHR31983">
    <property type="entry name" value="ENDO-1,3(4)-BETA-GLUCANASE 1"/>
    <property type="match status" value="1"/>
</dbReference>
<evidence type="ECO:0000256" key="4">
    <source>
        <dbReference type="ARBA" id="ARBA00022801"/>
    </source>
</evidence>
<dbReference type="GO" id="GO:0000272">
    <property type="term" value="P:polysaccharide catabolic process"/>
    <property type="evidence" value="ECO:0007669"/>
    <property type="project" value="UniProtKB-KW"/>
</dbReference>
<evidence type="ECO:0000256" key="5">
    <source>
        <dbReference type="ARBA" id="ARBA00023277"/>
    </source>
</evidence>
<gene>
    <name evidence="11" type="ORF">KUCA_T00001244001</name>
</gene>
<dbReference type="InterPro" id="IPR040720">
    <property type="entry name" value="GH81_C"/>
</dbReference>
<feature type="domain" description="Glycosyl hydrolase family 81 N-terminal" evidence="9">
    <location>
        <begin position="40"/>
        <end position="348"/>
    </location>
</feature>
<dbReference type="Pfam" id="PF03639">
    <property type="entry name" value="Glyco_hydro_81"/>
    <property type="match status" value="1"/>
</dbReference>
<dbReference type="Proteomes" id="UP000019384">
    <property type="component" value="Unassembled WGS sequence"/>
</dbReference>
<evidence type="ECO:0000256" key="3">
    <source>
        <dbReference type="ARBA" id="ARBA00012780"/>
    </source>
</evidence>
<dbReference type="PROSITE" id="PS52008">
    <property type="entry name" value="GH81"/>
    <property type="match status" value="1"/>
</dbReference>
<sequence>MRSPTPPPRDYPRGNLVNNIFGVPFDTSAPPNLLKPSQAHPVPVPAGIPQGNSKPIPTNAFFGNLLVEPQNLPIWTHPYSVWRCSDPEFNGLAVAQIDDHMKVFGPEPDKDPVQFFFNPGGIVSVCLGCDSWTNGLPSPKFLDWDKTYVTFSMDNVKFTLVQGMGFVTGVYGQGSRPVISSKVGIASFRKVSASGNCTKFVLRLFDNVEWSVYVNSSEDFDLADRNHFVMKSNTHSELIVQVAKGDFDVYDQTAGCYIEKMHLEGNLNGQNIQYSFNYSVQGNSKSGSPLIWTLPHQYASMEPSMQSRWAQGPDLNSTVKGRMKAFVTNRFEMVEKTPPALPLDPWNPPPNINGNSLELIKQTLQAEVAQFSVEGESDTDSMYTSGKILDKGAYILYVAAFIVKDRALATEWLDKMKRAFERFTKNEQKEPLVYDTHWKGVVSSSGLDGNFYKDFGNTFYNDHHFHYGYHIHTAALITLADRVYSTGKWLDGHKQWIETLIRDVANPNSSDPYFSTSRAFDWFHGHSWANGLFASGDGKDEESSSEDYNFAYALHTYGKVAGNSQMETIGALMMSVLKRSVNSYMLFGRDNSVVPAKFKRNKCSGILFENKIDHVTYFGLNKEYIHGIHMIPVTPCSFYVRSAEFVNDEWNEQHFDDLVKNMDSGWRGILMLNLAIADSKKAWNFFAQSGFNPQWLDNGMSRTWSLALIASVGGS</sequence>
<evidence type="ECO:0000313" key="12">
    <source>
        <dbReference type="Proteomes" id="UP000019384"/>
    </source>
</evidence>
<feature type="domain" description="Glycosyl hydrolase family 81 C-terminal" evidence="10">
    <location>
        <begin position="353"/>
        <end position="706"/>
    </location>
</feature>
<dbReference type="PANTHER" id="PTHR31983:SF0">
    <property type="entry name" value="GLUCAN ENDO-1,3-BETA-D-GLUCOSIDASE 2"/>
    <property type="match status" value="1"/>
</dbReference>
<accession>W6MKL7</accession>
<organism evidence="11 12">
    <name type="scientific">Kuraishia capsulata CBS 1993</name>
    <dbReference type="NCBI Taxonomy" id="1382522"/>
    <lineage>
        <taxon>Eukaryota</taxon>
        <taxon>Fungi</taxon>
        <taxon>Dikarya</taxon>
        <taxon>Ascomycota</taxon>
        <taxon>Saccharomycotina</taxon>
        <taxon>Pichiomycetes</taxon>
        <taxon>Pichiales</taxon>
        <taxon>Pichiaceae</taxon>
        <taxon>Kuraishia</taxon>
    </lineage>
</organism>
<keyword evidence="12" id="KW-1185">Reference proteome</keyword>
<dbReference type="STRING" id="1382522.W6MKL7"/>
<dbReference type="EC" id="3.2.1.39" evidence="3"/>
<dbReference type="GO" id="GO:0071555">
    <property type="term" value="P:cell wall organization"/>
    <property type="evidence" value="ECO:0007669"/>
    <property type="project" value="UniProtKB-KW"/>
</dbReference>
<dbReference type="Gene3D" id="1.20.5.420">
    <property type="entry name" value="Immunoglobulin FC, subunit C"/>
    <property type="match status" value="1"/>
</dbReference>
<keyword evidence="7" id="KW-0961">Cell wall biogenesis/degradation</keyword>
<evidence type="ECO:0000259" key="9">
    <source>
        <dbReference type="Pfam" id="PF03639"/>
    </source>
</evidence>
<dbReference type="GO" id="GO:0042973">
    <property type="term" value="F:glucan endo-1,3-beta-D-glucosidase activity"/>
    <property type="evidence" value="ECO:0007669"/>
    <property type="project" value="UniProtKB-EC"/>
</dbReference>
<dbReference type="RefSeq" id="XP_022457289.1">
    <property type="nucleotide sequence ID" value="XM_022605863.1"/>
</dbReference>
<dbReference type="HOGENOM" id="CLU_005482_2_1_1"/>
<keyword evidence="8" id="KW-0624">Polysaccharide degradation</keyword>
<keyword evidence="4" id="KW-0378">Hydrolase</keyword>
<evidence type="ECO:0000259" key="10">
    <source>
        <dbReference type="Pfam" id="PF17652"/>
    </source>
</evidence>
<dbReference type="GO" id="GO:0052861">
    <property type="term" value="F:endo-1,3(4)-beta-glucanase activity"/>
    <property type="evidence" value="ECO:0007669"/>
    <property type="project" value="InterPro"/>
</dbReference>
<evidence type="ECO:0000256" key="8">
    <source>
        <dbReference type="ARBA" id="ARBA00023326"/>
    </source>
</evidence>
<dbReference type="EMBL" id="HG793125">
    <property type="protein sequence ID" value="CDK25277.1"/>
    <property type="molecule type" value="Genomic_DNA"/>
</dbReference>
<evidence type="ECO:0000256" key="1">
    <source>
        <dbReference type="ARBA" id="ARBA00000382"/>
    </source>
</evidence>
<comment type="similarity">
    <text evidence="2">Belongs to the glycosyl hydrolase 81 family.</text>
</comment>
<evidence type="ECO:0000256" key="2">
    <source>
        <dbReference type="ARBA" id="ARBA00010730"/>
    </source>
</evidence>
<name>W6MKL7_9ASCO</name>
<dbReference type="GO" id="GO:0009986">
    <property type="term" value="C:cell surface"/>
    <property type="evidence" value="ECO:0007669"/>
    <property type="project" value="TreeGrafter"/>
</dbReference>
<dbReference type="GeneID" id="34518677"/>
<comment type="catalytic activity">
    <reaction evidence="1">
        <text>Hydrolysis of (1-&gt;3)-beta-D-glucosidic linkages in (1-&gt;3)-beta-D-glucans.</text>
        <dbReference type="EC" id="3.2.1.39"/>
    </reaction>
</comment>
<dbReference type="InterPro" id="IPR005200">
    <property type="entry name" value="Endo-beta-glucanase"/>
</dbReference>
<dbReference type="AlphaFoldDB" id="W6MKL7"/>
<keyword evidence="6" id="KW-0326">Glycosidase</keyword>
<evidence type="ECO:0000256" key="7">
    <source>
        <dbReference type="ARBA" id="ARBA00023316"/>
    </source>
</evidence>
<reference evidence="11" key="1">
    <citation type="submission" date="2013-12" db="EMBL/GenBank/DDBJ databases">
        <authorList>
            <person name="Genoscope - CEA"/>
        </authorList>
    </citation>
    <scope>NUCLEOTIDE SEQUENCE</scope>
    <source>
        <strain evidence="11">CBS 1993</strain>
    </source>
</reference>
<keyword evidence="5" id="KW-0119">Carbohydrate metabolism</keyword>
<dbReference type="Pfam" id="PF17652">
    <property type="entry name" value="Glyco_hydro81C"/>
    <property type="match status" value="1"/>
</dbReference>
<evidence type="ECO:0000256" key="6">
    <source>
        <dbReference type="ARBA" id="ARBA00023295"/>
    </source>
</evidence>
<dbReference type="InterPro" id="IPR040451">
    <property type="entry name" value="GH81_N"/>
</dbReference>
<dbReference type="Gene3D" id="2.70.98.30">
    <property type="entry name" value="Golgi alpha-mannosidase II, domain 4"/>
    <property type="match status" value="1"/>
</dbReference>
<dbReference type="Gene3D" id="1.10.287.1170">
    <property type="entry name" value="glycoside hydrolase family 81 endo-[beta] glucanase"/>
    <property type="match status" value="1"/>
</dbReference>